<evidence type="ECO:0000256" key="1">
    <source>
        <dbReference type="SAM" id="Phobius"/>
    </source>
</evidence>
<accession>A0A9D1R366</accession>
<dbReference type="Proteomes" id="UP000824265">
    <property type="component" value="Unassembled WGS sequence"/>
</dbReference>
<feature type="transmembrane region" description="Helical" evidence="1">
    <location>
        <begin position="39"/>
        <end position="72"/>
    </location>
</feature>
<reference evidence="2" key="1">
    <citation type="journal article" date="2021" name="PeerJ">
        <title>Extensive microbial diversity within the chicken gut microbiome revealed by metagenomics and culture.</title>
        <authorList>
            <person name="Gilroy R."/>
            <person name="Ravi A."/>
            <person name="Getino M."/>
            <person name="Pursley I."/>
            <person name="Horton D.L."/>
            <person name="Alikhan N.F."/>
            <person name="Baker D."/>
            <person name="Gharbi K."/>
            <person name="Hall N."/>
            <person name="Watson M."/>
            <person name="Adriaenssens E.M."/>
            <person name="Foster-Nyarko E."/>
            <person name="Jarju S."/>
            <person name="Secka A."/>
            <person name="Antonio M."/>
            <person name="Oren A."/>
            <person name="Chaudhuri R.R."/>
            <person name="La Ragione R."/>
            <person name="Hildebrand F."/>
            <person name="Pallen M.J."/>
        </authorList>
    </citation>
    <scope>NUCLEOTIDE SEQUENCE</scope>
    <source>
        <strain evidence="2">CHK195-6426</strain>
    </source>
</reference>
<evidence type="ECO:0000313" key="3">
    <source>
        <dbReference type="Proteomes" id="UP000824265"/>
    </source>
</evidence>
<evidence type="ECO:0000313" key="2">
    <source>
        <dbReference type="EMBL" id="HIW80140.1"/>
    </source>
</evidence>
<dbReference type="RefSeq" id="WP_318704640.1">
    <property type="nucleotide sequence ID" value="NZ_CALWMU010000016.1"/>
</dbReference>
<keyword evidence="1" id="KW-1133">Transmembrane helix</keyword>
<feature type="transmembrane region" description="Helical" evidence="1">
    <location>
        <begin position="84"/>
        <end position="107"/>
    </location>
</feature>
<organism evidence="2 3">
    <name type="scientific">Candidatus Acetatifactor stercoripullorum</name>
    <dbReference type="NCBI Taxonomy" id="2838414"/>
    <lineage>
        <taxon>Bacteria</taxon>
        <taxon>Bacillati</taxon>
        <taxon>Bacillota</taxon>
        <taxon>Clostridia</taxon>
        <taxon>Lachnospirales</taxon>
        <taxon>Lachnospiraceae</taxon>
        <taxon>Acetatifactor</taxon>
    </lineage>
</organism>
<keyword evidence="1" id="KW-0812">Transmembrane</keyword>
<keyword evidence="1" id="KW-0472">Membrane</keyword>
<gene>
    <name evidence="2" type="ORF">H9742_01200</name>
</gene>
<name>A0A9D1R366_9FIRM</name>
<proteinExistence type="predicted"/>
<reference evidence="2" key="2">
    <citation type="submission" date="2021-04" db="EMBL/GenBank/DDBJ databases">
        <authorList>
            <person name="Gilroy R."/>
        </authorList>
    </citation>
    <scope>NUCLEOTIDE SEQUENCE</scope>
    <source>
        <strain evidence="2">CHK195-6426</strain>
    </source>
</reference>
<protein>
    <submittedName>
        <fullName evidence="2">DUF2987 domain-containing protein</fullName>
    </submittedName>
</protein>
<sequence>MAYDQNQDGWDRWNSNASNSSYYNQPTHSPYKGRGFEYASFICGLISITAACTGIFSIPIGALGVLFAVLTYRAGKKMKPECRAGIWLSCIGMASGIAMIIFTFATLPARLNDEAFRSQMNVMYQQMFGMDFETFMEEYYGVTFEE</sequence>
<dbReference type="EMBL" id="DXGH01000006">
    <property type="protein sequence ID" value="HIW80140.1"/>
    <property type="molecule type" value="Genomic_DNA"/>
</dbReference>
<comment type="caution">
    <text evidence="2">The sequence shown here is derived from an EMBL/GenBank/DDBJ whole genome shotgun (WGS) entry which is preliminary data.</text>
</comment>
<dbReference type="AlphaFoldDB" id="A0A9D1R366"/>